<sequence>MAEVVLYTTRFCPFCIRARQLLKSKGVDFEEIAVDGNPQLRQEMMEKSGRHTVPQIWINGEHVGGCDDLMELERTGRLDEMLGRASN</sequence>
<accession>A0AB39UWN5</accession>
<dbReference type="InterPro" id="IPR036249">
    <property type="entry name" value="Thioredoxin-like_sf"/>
</dbReference>
<dbReference type="InterPro" id="IPR014025">
    <property type="entry name" value="Glutaredoxin_subgr"/>
</dbReference>
<keyword evidence="3 6" id="KW-0249">Electron transport</keyword>
<dbReference type="FunFam" id="3.40.30.10:FF:000018">
    <property type="entry name" value="Glutaredoxin"/>
    <property type="match status" value="1"/>
</dbReference>
<evidence type="ECO:0000256" key="3">
    <source>
        <dbReference type="ARBA" id="ARBA00022982"/>
    </source>
</evidence>
<keyword evidence="5 6" id="KW-0676">Redox-active center</keyword>
<dbReference type="InterPro" id="IPR004045">
    <property type="entry name" value="Glutathione_S-Trfase_N"/>
</dbReference>
<dbReference type="NCBIfam" id="TIGR02181">
    <property type="entry name" value="GRX_bact"/>
    <property type="match status" value="1"/>
</dbReference>
<keyword evidence="4" id="KW-1015">Disulfide bond</keyword>
<dbReference type="PROSITE" id="PS50404">
    <property type="entry name" value="GST_NTER"/>
    <property type="match status" value="1"/>
</dbReference>
<dbReference type="PANTHER" id="PTHR45694:SF18">
    <property type="entry name" value="GLUTAREDOXIN-1-RELATED"/>
    <property type="match status" value="1"/>
</dbReference>
<gene>
    <name evidence="8" type="primary">grxC</name>
    <name evidence="8" type="ORF">AAIA72_16285</name>
</gene>
<dbReference type="SUPFAM" id="SSF52833">
    <property type="entry name" value="Thioredoxin-like"/>
    <property type="match status" value="1"/>
</dbReference>
<dbReference type="GO" id="GO:0005737">
    <property type="term" value="C:cytoplasm"/>
    <property type="evidence" value="ECO:0007669"/>
    <property type="project" value="TreeGrafter"/>
</dbReference>
<evidence type="ECO:0000256" key="4">
    <source>
        <dbReference type="ARBA" id="ARBA00023157"/>
    </source>
</evidence>
<dbReference type="PROSITE" id="PS00195">
    <property type="entry name" value="GLUTAREDOXIN_1"/>
    <property type="match status" value="1"/>
</dbReference>
<feature type="domain" description="GST N-terminal" evidence="7">
    <location>
        <begin position="2"/>
        <end position="87"/>
    </location>
</feature>
<dbReference type="Gene3D" id="3.40.30.10">
    <property type="entry name" value="Glutaredoxin"/>
    <property type="match status" value="1"/>
</dbReference>
<dbReference type="RefSeq" id="WP_369601342.1">
    <property type="nucleotide sequence ID" value="NZ_CP154858.1"/>
</dbReference>
<evidence type="ECO:0000313" key="8">
    <source>
        <dbReference type="EMBL" id="XDT72332.1"/>
    </source>
</evidence>
<dbReference type="PRINTS" id="PR00160">
    <property type="entry name" value="GLUTAREDOXIN"/>
</dbReference>
<dbReference type="PANTHER" id="PTHR45694">
    <property type="entry name" value="GLUTAREDOXIN 2"/>
    <property type="match status" value="1"/>
</dbReference>
<dbReference type="InterPro" id="IPR002109">
    <property type="entry name" value="Glutaredoxin"/>
</dbReference>
<name>A0AB39UWN5_9GAMM</name>
<evidence type="ECO:0000256" key="2">
    <source>
        <dbReference type="ARBA" id="ARBA00022448"/>
    </source>
</evidence>
<dbReference type="KEGG" id="tcd:AAIA72_16285"/>
<dbReference type="Pfam" id="PF00462">
    <property type="entry name" value="Glutaredoxin"/>
    <property type="match status" value="1"/>
</dbReference>
<keyword evidence="6" id="KW-0963">Cytoplasm</keyword>
<dbReference type="GO" id="GO:0045454">
    <property type="term" value="P:cell redox homeostasis"/>
    <property type="evidence" value="ECO:0007669"/>
    <property type="project" value="InterPro"/>
</dbReference>
<dbReference type="PROSITE" id="PS51354">
    <property type="entry name" value="GLUTAREDOXIN_2"/>
    <property type="match status" value="1"/>
</dbReference>
<comment type="function">
    <text evidence="6">Has a glutathione-disulfide oxidoreductase activity in the presence of NADPH and glutathione reductase. Reduces low molecular weight disulfides and proteins.</text>
</comment>
<dbReference type="GO" id="GO:0015038">
    <property type="term" value="F:glutathione disulfide oxidoreductase activity"/>
    <property type="evidence" value="ECO:0007669"/>
    <property type="project" value="UniProtKB-UniRule"/>
</dbReference>
<dbReference type="GO" id="GO:0034599">
    <property type="term" value="P:cellular response to oxidative stress"/>
    <property type="evidence" value="ECO:0007669"/>
    <property type="project" value="TreeGrafter"/>
</dbReference>
<proteinExistence type="inferred from homology"/>
<dbReference type="CDD" id="cd03418">
    <property type="entry name" value="GRX_GRXb_1_3_like"/>
    <property type="match status" value="1"/>
</dbReference>
<dbReference type="AlphaFoldDB" id="A0AB39UWN5"/>
<protein>
    <recommendedName>
        <fullName evidence="6">Glutaredoxin</fullName>
    </recommendedName>
</protein>
<dbReference type="InterPro" id="IPR011767">
    <property type="entry name" value="GLR_AS"/>
</dbReference>
<evidence type="ECO:0000256" key="5">
    <source>
        <dbReference type="ARBA" id="ARBA00023284"/>
    </source>
</evidence>
<comment type="similarity">
    <text evidence="1 6">Belongs to the glutaredoxin family.</text>
</comment>
<evidence type="ECO:0000256" key="6">
    <source>
        <dbReference type="RuleBase" id="RU364065"/>
    </source>
</evidence>
<evidence type="ECO:0000256" key="1">
    <source>
        <dbReference type="ARBA" id="ARBA00007787"/>
    </source>
</evidence>
<keyword evidence="2 6" id="KW-0813">Transport</keyword>
<dbReference type="InterPro" id="IPR011900">
    <property type="entry name" value="GRX_bact"/>
</dbReference>
<organism evidence="8">
    <name type="scientific">Thermohahella caldifontis</name>
    <dbReference type="NCBI Taxonomy" id="3142973"/>
    <lineage>
        <taxon>Bacteria</taxon>
        <taxon>Pseudomonadati</taxon>
        <taxon>Pseudomonadota</taxon>
        <taxon>Gammaproteobacteria</taxon>
        <taxon>Oceanospirillales</taxon>
        <taxon>Hahellaceae</taxon>
        <taxon>Thermohahella</taxon>
    </lineage>
</organism>
<dbReference type="EMBL" id="CP154858">
    <property type="protein sequence ID" value="XDT72332.1"/>
    <property type="molecule type" value="Genomic_DNA"/>
</dbReference>
<reference evidence="8" key="1">
    <citation type="submission" date="2024-05" db="EMBL/GenBank/DDBJ databases">
        <title>Genome sequencing of novel strain.</title>
        <authorList>
            <person name="Ganbat D."/>
            <person name="Ganbat S."/>
            <person name="Lee S.-J."/>
        </authorList>
    </citation>
    <scope>NUCLEOTIDE SEQUENCE</scope>
    <source>
        <strain evidence="8">SMD15-11</strain>
    </source>
</reference>
<evidence type="ECO:0000259" key="7">
    <source>
        <dbReference type="PROSITE" id="PS50404"/>
    </source>
</evidence>